<keyword evidence="3" id="KW-1185">Reference proteome</keyword>
<dbReference type="AlphaFoldDB" id="B9RVK3"/>
<proteinExistence type="predicted"/>
<dbReference type="Proteomes" id="UP000008311">
    <property type="component" value="Unassembled WGS sequence"/>
</dbReference>
<dbReference type="InParanoid" id="B9RVK3"/>
<dbReference type="EMBL" id="EQ973821">
    <property type="protein sequence ID" value="EEF44579.1"/>
    <property type="molecule type" value="Genomic_DNA"/>
</dbReference>
<gene>
    <name evidence="2" type="ORF">RCOM_0964110</name>
</gene>
<evidence type="ECO:0000313" key="3">
    <source>
        <dbReference type="Proteomes" id="UP000008311"/>
    </source>
</evidence>
<evidence type="ECO:0000313" key="2">
    <source>
        <dbReference type="EMBL" id="EEF44579.1"/>
    </source>
</evidence>
<name>B9RVK3_RICCO</name>
<protein>
    <submittedName>
        <fullName evidence="2">Uncharacterized protein</fullName>
    </submittedName>
</protein>
<dbReference type="STRING" id="3988.B9RVK3"/>
<evidence type="ECO:0000256" key="1">
    <source>
        <dbReference type="SAM" id="MobiDB-lite"/>
    </source>
</evidence>
<sequence>MDEYCFDIEEQNQCSTTSKEVVSDTHLTGTYKAPRRIEAGKGKEDGENNAFKKGKVPQSGTVNVGSQDSFHLMFCDAQSLMH</sequence>
<accession>B9RVK3</accession>
<organism evidence="2 3">
    <name type="scientific">Ricinus communis</name>
    <name type="common">Castor bean</name>
    <dbReference type="NCBI Taxonomy" id="3988"/>
    <lineage>
        <taxon>Eukaryota</taxon>
        <taxon>Viridiplantae</taxon>
        <taxon>Streptophyta</taxon>
        <taxon>Embryophyta</taxon>
        <taxon>Tracheophyta</taxon>
        <taxon>Spermatophyta</taxon>
        <taxon>Magnoliopsida</taxon>
        <taxon>eudicotyledons</taxon>
        <taxon>Gunneridae</taxon>
        <taxon>Pentapetalae</taxon>
        <taxon>rosids</taxon>
        <taxon>fabids</taxon>
        <taxon>Malpighiales</taxon>
        <taxon>Euphorbiaceae</taxon>
        <taxon>Acalyphoideae</taxon>
        <taxon>Acalypheae</taxon>
        <taxon>Ricinus</taxon>
    </lineage>
</organism>
<reference evidence="3" key="1">
    <citation type="journal article" date="2010" name="Nat. Biotechnol.">
        <title>Draft genome sequence of the oilseed species Ricinus communis.</title>
        <authorList>
            <person name="Chan A.P."/>
            <person name="Crabtree J."/>
            <person name="Zhao Q."/>
            <person name="Lorenzi H."/>
            <person name="Orvis J."/>
            <person name="Puiu D."/>
            <person name="Melake-Berhan A."/>
            <person name="Jones K.M."/>
            <person name="Redman J."/>
            <person name="Chen G."/>
            <person name="Cahoon E.B."/>
            <person name="Gedil M."/>
            <person name="Stanke M."/>
            <person name="Haas B.J."/>
            <person name="Wortman J.R."/>
            <person name="Fraser-Liggett C.M."/>
            <person name="Ravel J."/>
            <person name="Rabinowicz P.D."/>
        </authorList>
    </citation>
    <scope>NUCLEOTIDE SEQUENCE [LARGE SCALE GENOMIC DNA]</scope>
    <source>
        <strain evidence="3">cv. Hale</strain>
    </source>
</reference>
<feature type="region of interest" description="Disordered" evidence="1">
    <location>
        <begin position="39"/>
        <end position="62"/>
    </location>
</feature>